<dbReference type="RefSeq" id="XP_001431941.1">
    <property type="nucleotide sequence ID" value="XM_001431904.1"/>
</dbReference>
<organism evidence="1 2">
    <name type="scientific">Paramecium tetraurelia</name>
    <dbReference type="NCBI Taxonomy" id="5888"/>
    <lineage>
        <taxon>Eukaryota</taxon>
        <taxon>Sar</taxon>
        <taxon>Alveolata</taxon>
        <taxon>Ciliophora</taxon>
        <taxon>Intramacronucleata</taxon>
        <taxon>Oligohymenophorea</taxon>
        <taxon>Peniculida</taxon>
        <taxon>Parameciidae</taxon>
        <taxon>Paramecium</taxon>
    </lineage>
</organism>
<accession>A0C176</accession>
<proteinExistence type="predicted"/>
<dbReference type="OrthoDB" id="289347at2759"/>
<dbReference type="OMA" id="NYIWRIK"/>
<keyword evidence="2" id="KW-1185">Reference proteome</keyword>
<protein>
    <recommendedName>
        <fullName evidence="3">Mediator of RNA polymerase II transcription subunit 14</fullName>
    </recommendedName>
</protein>
<dbReference type="KEGG" id="ptm:GSPATT00034019001"/>
<evidence type="ECO:0008006" key="3">
    <source>
        <dbReference type="Google" id="ProtNLM"/>
    </source>
</evidence>
<dbReference type="EMBL" id="CT868032">
    <property type="protein sequence ID" value="CAK64543.1"/>
    <property type="molecule type" value="Genomic_DNA"/>
</dbReference>
<gene>
    <name evidence="1" type="ORF">GSPATT00034019001</name>
</gene>
<evidence type="ECO:0000313" key="2">
    <source>
        <dbReference type="Proteomes" id="UP000000600"/>
    </source>
</evidence>
<sequence>MQNNQGGQSLRIENGADDRRLERLEIKPINSNISRFNSMMQVWKEHEIPECHQKYYYNVILKHQQQADELMRIEIDSISTNKSVVRTLHQLTIGRDRCLKEISRTKQGNISDFLKTISKFIYDLRKLTLNLIEFHRKWMNSLNSRFEYNYIWRIKDRNYLHQIKEDHKFIQNHHPKMRQYFQFSDEDIFYLSVVKQAEQDDEQKYEHLMKHKMDKKYIEKMIDLQEYFNKQIKDYKPVNLGNPSSQNSEMNHAGSPGFSGKKNINLGNYASKVIYTAEDFQFNLVSYPYKDLEAILENWSAQNVQELNDSFKYPINHVKDLLMYWQEAAIVRINQNGLILCSIDQEFNGRRWILHQIYLQKEVQWQQKLNLVIQHFIKMLIMQGDSFTSLAICCSNDQSIKRVLIDLKFTFSKNITYNQFNVVIYEQKIQNAQQHNNRRYYTPLTLRMLRIYATETDSTLITNEELLIAQYCANLGKNQIIKFENNILALAPYLSKNKLYGQDYMLIQKPDDVKNKFQIDFSSPVTTPVYFQQFNVKLNFKYFSSEFYRNNTQPYLRLTAHPTMDKQEPSILQLNSSENSNGVIHLISTIDPFIKMYSIVTQTIDSSWKCNPIRYFNSNIQTFINQTFEKFDKQQECHQHLWLPQFKCSGKQLKLNDTNIDAYFQNDTYLSVTYPRNPSLHTNKQFNDADKIISPPFLFGIVQSDLEQINKPLFSILIDKQNIIKTSEKLTNNNASLPVPVQLQPKETESVLRELIKNTDQDIKRSFCSDPAILIYKLNYSLECSVINLNIGHAIIYVDENHILEKRWVIESIMVNNLNNLSPLLTKLIEYIFTIDPSANEIQICQNHYQEQGELVANTTIMNSIKKAKFRWRLVDNDAKTQVRRTIYYLKRSLAEFPNKTQNQVSIQFRSYYATQTSEVRNQIQNHLEYLHSSNVQQFFEDCFQCHVNGQVPDSNSYLQKKLQSIQGKLPNSEFLSIQTPEDLRSQIKFSINLPSFESRYQKFDLLQMITQLKIKRQRQVNYKDKTYLEIPNYNGLQQIFQSENYQLNQKIFFIATQDPLYFLYFIELTNQTLIQQIQNDQLSVVSQVSQAFVTKYLSNHQLVWIEQFQKIIPIHQKQNFLYIDFALNSQFSIEQSVIMDDDSAHLEEIYKINLPLFCGLLNTNVRTLFERPLIGMIID</sequence>
<reference evidence="1 2" key="1">
    <citation type="journal article" date="2006" name="Nature">
        <title>Global trends of whole-genome duplications revealed by the ciliate Paramecium tetraurelia.</title>
        <authorList>
            <consortium name="Genoscope"/>
            <person name="Aury J.-M."/>
            <person name="Jaillon O."/>
            <person name="Duret L."/>
            <person name="Noel B."/>
            <person name="Jubin C."/>
            <person name="Porcel B.M."/>
            <person name="Segurens B."/>
            <person name="Daubin V."/>
            <person name="Anthouard V."/>
            <person name="Aiach N."/>
            <person name="Arnaiz O."/>
            <person name="Billaut A."/>
            <person name="Beisson J."/>
            <person name="Blanc I."/>
            <person name="Bouhouche K."/>
            <person name="Camara F."/>
            <person name="Duharcourt S."/>
            <person name="Guigo R."/>
            <person name="Gogendeau D."/>
            <person name="Katinka M."/>
            <person name="Keller A.-M."/>
            <person name="Kissmehl R."/>
            <person name="Klotz C."/>
            <person name="Koll F."/>
            <person name="Le Moue A."/>
            <person name="Lepere C."/>
            <person name="Malinsky S."/>
            <person name="Nowacki M."/>
            <person name="Nowak J.K."/>
            <person name="Plattner H."/>
            <person name="Poulain J."/>
            <person name="Ruiz F."/>
            <person name="Serrano V."/>
            <person name="Zagulski M."/>
            <person name="Dessen P."/>
            <person name="Betermier M."/>
            <person name="Weissenbach J."/>
            <person name="Scarpelli C."/>
            <person name="Schachter V."/>
            <person name="Sperling L."/>
            <person name="Meyer E."/>
            <person name="Cohen J."/>
            <person name="Wincker P."/>
        </authorList>
    </citation>
    <scope>NUCLEOTIDE SEQUENCE [LARGE SCALE GENOMIC DNA]</scope>
    <source>
        <strain evidence="1 2">Stock d4-2</strain>
    </source>
</reference>
<dbReference type="Proteomes" id="UP000000600">
    <property type="component" value="Unassembled WGS sequence"/>
</dbReference>
<dbReference type="InParanoid" id="A0C176"/>
<name>A0C176_PARTE</name>
<evidence type="ECO:0000313" key="1">
    <source>
        <dbReference type="EMBL" id="CAK64543.1"/>
    </source>
</evidence>
<dbReference type="AlphaFoldDB" id="A0C176"/>
<dbReference type="HOGENOM" id="CLU_269532_0_0_1"/>
<dbReference type="GeneID" id="5017725"/>